<evidence type="ECO:0000313" key="3">
    <source>
        <dbReference type="EMBL" id="AZL59018.1"/>
    </source>
</evidence>
<sequence length="57" mass="6212">MDPENLPPAAKRALAEAEARRKEAEAKAPLPPELGGRDGPEPVRYGDWEKKGLAVDF</sequence>
<comment type="similarity">
    <text evidence="1">Belongs to the SDHAF4 family.</text>
</comment>
<dbReference type="Pfam" id="PF07896">
    <property type="entry name" value="DUF1674"/>
    <property type="match status" value="1"/>
</dbReference>
<dbReference type="InterPro" id="IPR012875">
    <property type="entry name" value="SDHF4"/>
</dbReference>
<organism evidence="3 4">
    <name type="scientific">Tabrizicola piscis</name>
    <dbReference type="NCBI Taxonomy" id="2494374"/>
    <lineage>
        <taxon>Bacteria</taxon>
        <taxon>Pseudomonadati</taxon>
        <taxon>Pseudomonadota</taxon>
        <taxon>Alphaproteobacteria</taxon>
        <taxon>Rhodobacterales</taxon>
        <taxon>Paracoccaceae</taxon>
        <taxon>Tabrizicola</taxon>
    </lineage>
</organism>
<accession>A0A3S8U615</accession>
<evidence type="ECO:0000313" key="4">
    <source>
        <dbReference type="Proteomes" id="UP000282002"/>
    </source>
</evidence>
<reference evidence="3 4" key="1">
    <citation type="submission" date="2018-12" db="EMBL/GenBank/DDBJ databases">
        <title>Complete genome sequencing of Tabrizicola sp. K13M18.</title>
        <authorList>
            <person name="Bae J.-W."/>
        </authorList>
    </citation>
    <scope>NUCLEOTIDE SEQUENCE [LARGE SCALE GENOMIC DNA]</scope>
    <source>
        <strain evidence="3 4">K13M18</strain>
    </source>
</reference>
<dbReference type="RefSeq" id="WP_125325215.1">
    <property type="nucleotide sequence ID" value="NZ_CP034328.1"/>
</dbReference>
<protein>
    <submittedName>
        <fullName evidence="3">DUF1674 domain-containing protein</fullName>
    </submittedName>
</protein>
<gene>
    <name evidence="3" type="ORF">EI545_09305</name>
</gene>
<dbReference type="EMBL" id="CP034328">
    <property type="protein sequence ID" value="AZL59018.1"/>
    <property type="molecule type" value="Genomic_DNA"/>
</dbReference>
<keyword evidence="4" id="KW-1185">Reference proteome</keyword>
<proteinExistence type="inferred from homology"/>
<dbReference type="KEGG" id="taw:EI545_09305"/>
<name>A0A3S8U615_9RHOB</name>
<evidence type="ECO:0000256" key="1">
    <source>
        <dbReference type="ARBA" id="ARBA00005701"/>
    </source>
</evidence>
<feature type="compositionally biased region" description="Basic and acidic residues" evidence="2">
    <location>
        <begin position="35"/>
        <end position="57"/>
    </location>
</feature>
<feature type="region of interest" description="Disordered" evidence="2">
    <location>
        <begin position="1"/>
        <end position="57"/>
    </location>
</feature>
<feature type="compositionally biased region" description="Basic and acidic residues" evidence="2">
    <location>
        <begin position="13"/>
        <end position="26"/>
    </location>
</feature>
<evidence type="ECO:0000256" key="2">
    <source>
        <dbReference type="SAM" id="MobiDB-lite"/>
    </source>
</evidence>
<dbReference type="Proteomes" id="UP000282002">
    <property type="component" value="Chromosome"/>
</dbReference>
<dbReference type="AlphaFoldDB" id="A0A3S8U615"/>